<evidence type="ECO:0000256" key="1">
    <source>
        <dbReference type="SAM" id="MobiDB-lite"/>
    </source>
</evidence>
<evidence type="ECO:0000313" key="3">
    <source>
        <dbReference type="EMBL" id="GGK07868.1"/>
    </source>
</evidence>
<feature type="signal peptide" evidence="2">
    <location>
        <begin position="1"/>
        <end position="25"/>
    </location>
</feature>
<accession>A0A8J3BGM7</accession>
<comment type="caution">
    <text evidence="3">The sequence shown here is derived from an EMBL/GenBank/DDBJ whole genome shotgun (WGS) entry which is preliminary data.</text>
</comment>
<evidence type="ECO:0000313" key="4">
    <source>
        <dbReference type="Proteomes" id="UP000637720"/>
    </source>
</evidence>
<feature type="chain" id="PRO_5035329143" description="DUF5666 domain-containing protein" evidence="2">
    <location>
        <begin position="26"/>
        <end position="298"/>
    </location>
</feature>
<feature type="region of interest" description="Disordered" evidence="1">
    <location>
        <begin position="271"/>
        <end position="298"/>
    </location>
</feature>
<name>A0A8J3BGM7_9BACI</name>
<gene>
    <name evidence="3" type="ORF">GCM10007043_22400</name>
</gene>
<dbReference type="AlphaFoldDB" id="A0A8J3BGM7"/>
<sequence length="298" mass="31517">MKKLAYMGIGALFMLVLSFAWFTFADQTTTSAPPAAEPAAATGTLLKKVEGKITSLDPQTHTVGVFDAKANARWELVLAPDTTVYRNGQITDFSALRVGDSISAFVNTEQGKWRVRYVIAKGSEALAAEPSATETAATSDQSAAPPVSASPHTPGAATGSTTLTSHTPLAAPAAPAGTSTGGTGKPLAVKELALEVKLANGEEYELKFKQNGWERAYLRTFVERLGLSPNMDNDEIAARVLQALGITGSDFEKIEVAITFVNEKKVELKLESGHGKGKGKGKGHKKGKHGDDDDEEDD</sequence>
<keyword evidence="4" id="KW-1185">Reference proteome</keyword>
<protein>
    <recommendedName>
        <fullName evidence="5">DUF5666 domain-containing protein</fullName>
    </recommendedName>
</protein>
<dbReference type="EMBL" id="BMOF01000068">
    <property type="protein sequence ID" value="GGK07868.1"/>
    <property type="molecule type" value="Genomic_DNA"/>
</dbReference>
<reference evidence="3" key="1">
    <citation type="journal article" date="2014" name="Int. J. Syst. Evol. Microbiol.">
        <title>Complete genome sequence of Corynebacterium casei LMG S-19264T (=DSM 44701T), isolated from a smear-ripened cheese.</title>
        <authorList>
            <consortium name="US DOE Joint Genome Institute (JGI-PGF)"/>
            <person name="Walter F."/>
            <person name="Albersmeier A."/>
            <person name="Kalinowski J."/>
            <person name="Ruckert C."/>
        </authorList>
    </citation>
    <scope>NUCLEOTIDE SEQUENCE</scope>
    <source>
        <strain evidence="3">JCM 14719</strain>
    </source>
</reference>
<evidence type="ECO:0008006" key="5">
    <source>
        <dbReference type="Google" id="ProtNLM"/>
    </source>
</evidence>
<feature type="compositionally biased region" description="Low complexity" evidence="1">
    <location>
        <begin position="160"/>
        <end position="178"/>
    </location>
</feature>
<proteinExistence type="predicted"/>
<organism evidence="3 4">
    <name type="scientific">Calditerricola satsumensis</name>
    <dbReference type="NCBI Taxonomy" id="373054"/>
    <lineage>
        <taxon>Bacteria</taxon>
        <taxon>Bacillati</taxon>
        <taxon>Bacillota</taxon>
        <taxon>Bacilli</taxon>
        <taxon>Bacillales</taxon>
        <taxon>Bacillaceae</taxon>
        <taxon>Calditerricola</taxon>
    </lineage>
</organism>
<keyword evidence="2" id="KW-0732">Signal</keyword>
<reference evidence="3" key="2">
    <citation type="submission" date="2020-09" db="EMBL/GenBank/DDBJ databases">
        <authorList>
            <person name="Sun Q."/>
            <person name="Ohkuma M."/>
        </authorList>
    </citation>
    <scope>NUCLEOTIDE SEQUENCE</scope>
    <source>
        <strain evidence="3">JCM 14719</strain>
    </source>
</reference>
<feature type="region of interest" description="Disordered" evidence="1">
    <location>
        <begin position="128"/>
        <end position="182"/>
    </location>
</feature>
<feature type="compositionally biased region" description="Low complexity" evidence="1">
    <location>
        <begin position="128"/>
        <end position="139"/>
    </location>
</feature>
<dbReference type="RefSeq" id="WP_054672670.1">
    <property type="nucleotide sequence ID" value="NZ_BMOF01000068.1"/>
</dbReference>
<dbReference type="Proteomes" id="UP000637720">
    <property type="component" value="Unassembled WGS sequence"/>
</dbReference>
<evidence type="ECO:0000256" key="2">
    <source>
        <dbReference type="SAM" id="SignalP"/>
    </source>
</evidence>
<feature type="compositionally biased region" description="Basic residues" evidence="1">
    <location>
        <begin position="275"/>
        <end position="288"/>
    </location>
</feature>